<dbReference type="EMBL" id="CP035495">
    <property type="protein sequence ID" value="QAY64569.1"/>
    <property type="molecule type" value="Genomic_DNA"/>
</dbReference>
<dbReference type="AlphaFoldDB" id="A0A4P6ESP0"/>
<dbReference type="PANTHER" id="PTHR22789">
    <property type="entry name" value="FUCULOSE PHOSPHATE ALDOLASE"/>
    <property type="match status" value="1"/>
</dbReference>
<keyword evidence="2" id="KW-0456">Lyase</keyword>
<dbReference type="RefSeq" id="WP_129205711.1">
    <property type="nucleotide sequence ID" value="NZ_CP035495.1"/>
</dbReference>
<dbReference type="Pfam" id="PF00596">
    <property type="entry name" value="Aldolase_II"/>
    <property type="match status" value="1"/>
</dbReference>
<organism evidence="4 5">
    <name type="scientific">Xylanimonas allomyrinae</name>
    <dbReference type="NCBI Taxonomy" id="2509459"/>
    <lineage>
        <taxon>Bacteria</taxon>
        <taxon>Bacillati</taxon>
        <taxon>Actinomycetota</taxon>
        <taxon>Actinomycetes</taxon>
        <taxon>Micrococcales</taxon>
        <taxon>Promicromonosporaceae</taxon>
        <taxon>Xylanimonas</taxon>
    </lineage>
</organism>
<proteinExistence type="predicted"/>
<dbReference type="SMART" id="SM01007">
    <property type="entry name" value="Aldolase_II"/>
    <property type="match status" value="1"/>
</dbReference>
<dbReference type="PANTHER" id="PTHR22789:SF0">
    <property type="entry name" value="3-OXO-TETRONATE 4-PHOSPHATE DECARBOXYLASE-RELATED"/>
    <property type="match status" value="1"/>
</dbReference>
<protein>
    <submittedName>
        <fullName evidence="4">Rhamnulose-1-phosphate aldolase</fullName>
    </submittedName>
</protein>
<gene>
    <name evidence="4" type="ORF">ET495_16725</name>
</gene>
<keyword evidence="1" id="KW-0479">Metal-binding</keyword>
<dbReference type="Proteomes" id="UP000291758">
    <property type="component" value="Chromosome"/>
</dbReference>
<reference evidence="4 5" key="1">
    <citation type="submission" date="2019-01" db="EMBL/GenBank/DDBJ databases">
        <title>Genome sequencing of strain 2JSPR-7.</title>
        <authorList>
            <person name="Heo J."/>
            <person name="Kim S.-J."/>
            <person name="Kim J.-S."/>
            <person name="Hong S.-B."/>
            <person name="Kwon S.-W."/>
        </authorList>
    </citation>
    <scope>NUCLEOTIDE SEQUENCE [LARGE SCALE GENOMIC DNA]</scope>
    <source>
        <strain evidence="4 5">2JSPR-7</strain>
    </source>
</reference>
<dbReference type="InterPro" id="IPR036409">
    <property type="entry name" value="Aldolase_II/adducin_N_sf"/>
</dbReference>
<dbReference type="InterPro" id="IPR001303">
    <property type="entry name" value="Aldolase_II/adducin_N"/>
</dbReference>
<dbReference type="InterPro" id="IPR050197">
    <property type="entry name" value="Aldolase_class_II_sugar_metab"/>
</dbReference>
<dbReference type="GO" id="GO:0016832">
    <property type="term" value="F:aldehyde-lyase activity"/>
    <property type="evidence" value="ECO:0007669"/>
    <property type="project" value="TreeGrafter"/>
</dbReference>
<dbReference type="GO" id="GO:0019323">
    <property type="term" value="P:pentose catabolic process"/>
    <property type="evidence" value="ECO:0007669"/>
    <property type="project" value="TreeGrafter"/>
</dbReference>
<evidence type="ECO:0000313" key="5">
    <source>
        <dbReference type="Proteomes" id="UP000291758"/>
    </source>
</evidence>
<sequence>MTYDLNALLAEMGQAGTRLNQIDACEANAGNISVTVPTTGQEADIFRHVEPYALPTAVPALRGRTVLMSGSQQRLRDIADSPTAIVAAIVIDHDGSAVVRSAENRAFARPTSEANSHLAVHNDRVGRHPVGVHAVVHAHAPYTTTLSHQFSGSGADPREFTRQIMRWEPELVVHVPNGIGFLPFEVPGSKRLEAASVAGLRDASIVAWAKHGVLARSDKGPLGAVDVIEFIETGARFHVTARLAGSTATGLTDDELAAIIDAFSIETTVF</sequence>
<name>A0A4P6ESP0_9MICO</name>
<dbReference type="GO" id="GO:0046872">
    <property type="term" value="F:metal ion binding"/>
    <property type="evidence" value="ECO:0007669"/>
    <property type="project" value="UniProtKB-KW"/>
</dbReference>
<evidence type="ECO:0000256" key="2">
    <source>
        <dbReference type="ARBA" id="ARBA00023239"/>
    </source>
</evidence>
<feature type="domain" description="Class II aldolase/adducin N-terminal" evidence="3">
    <location>
        <begin position="10"/>
        <end position="239"/>
    </location>
</feature>
<dbReference type="Gene3D" id="3.40.225.10">
    <property type="entry name" value="Class II aldolase/adducin N-terminal domain"/>
    <property type="match status" value="1"/>
</dbReference>
<dbReference type="KEGG" id="xyl:ET495_16725"/>
<dbReference type="OrthoDB" id="9784634at2"/>
<evidence type="ECO:0000256" key="1">
    <source>
        <dbReference type="ARBA" id="ARBA00022723"/>
    </source>
</evidence>
<dbReference type="SUPFAM" id="SSF53639">
    <property type="entry name" value="AraD/HMP-PK domain-like"/>
    <property type="match status" value="1"/>
</dbReference>
<evidence type="ECO:0000313" key="4">
    <source>
        <dbReference type="EMBL" id="QAY64569.1"/>
    </source>
</evidence>
<evidence type="ECO:0000259" key="3">
    <source>
        <dbReference type="SMART" id="SM01007"/>
    </source>
</evidence>
<accession>A0A4P6ESP0</accession>
<keyword evidence="5" id="KW-1185">Reference proteome</keyword>
<dbReference type="GO" id="GO:0005829">
    <property type="term" value="C:cytosol"/>
    <property type="evidence" value="ECO:0007669"/>
    <property type="project" value="TreeGrafter"/>
</dbReference>